<dbReference type="Gene3D" id="3.30.70.2530">
    <property type="match status" value="1"/>
</dbReference>
<dbReference type="Gene3D" id="3.30.70.2520">
    <property type="match status" value="1"/>
</dbReference>
<organism evidence="3 4">
    <name type="scientific">Streptosporangium oxazolinicum</name>
    <dbReference type="NCBI Taxonomy" id="909287"/>
    <lineage>
        <taxon>Bacteria</taxon>
        <taxon>Bacillati</taxon>
        <taxon>Actinomycetota</taxon>
        <taxon>Actinomycetes</taxon>
        <taxon>Streptosporangiales</taxon>
        <taxon>Streptosporangiaceae</taxon>
        <taxon>Streptosporangium</taxon>
    </lineage>
</organism>
<comment type="caution">
    <text evidence="3">The sequence shown here is derived from an EMBL/GenBank/DDBJ whole genome shotgun (WGS) entry which is preliminary data.</text>
</comment>
<dbReference type="InterPro" id="IPR007173">
    <property type="entry name" value="ALO_C"/>
</dbReference>
<dbReference type="Gene3D" id="1.10.45.10">
    <property type="entry name" value="Vanillyl-alcohol Oxidase, Chain A, domain 4"/>
    <property type="match status" value="1"/>
</dbReference>
<evidence type="ECO:0000256" key="1">
    <source>
        <dbReference type="ARBA" id="ARBA00023002"/>
    </source>
</evidence>
<name>A0ABP8B8I7_9ACTN</name>
<reference evidence="4" key="1">
    <citation type="journal article" date="2019" name="Int. J. Syst. Evol. Microbiol.">
        <title>The Global Catalogue of Microorganisms (GCM) 10K type strain sequencing project: providing services to taxonomists for standard genome sequencing and annotation.</title>
        <authorList>
            <consortium name="The Broad Institute Genomics Platform"/>
            <consortium name="The Broad Institute Genome Sequencing Center for Infectious Disease"/>
            <person name="Wu L."/>
            <person name="Ma J."/>
        </authorList>
    </citation>
    <scope>NUCLEOTIDE SEQUENCE [LARGE SCALE GENOMIC DNA]</scope>
    <source>
        <strain evidence="4">JCM 17388</strain>
    </source>
</reference>
<dbReference type="Gene3D" id="3.30.465.10">
    <property type="match status" value="1"/>
</dbReference>
<dbReference type="InterPro" id="IPR036318">
    <property type="entry name" value="FAD-bd_PCMH-like_sf"/>
</dbReference>
<dbReference type="InterPro" id="IPR016166">
    <property type="entry name" value="FAD-bd_PCMH"/>
</dbReference>
<accession>A0ABP8B8I7</accession>
<keyword evidence="1" id="KW-0560">Oxidoreductase</keyword>
<feature type="domain" description="FAD-binding PCMH-type" evidence="2">
    <location>
        <begin position="12"/>
        <end position="179"/>
    </location>
</feature>
<evidence type="ECO:0000313" key="3">
    <source>
        <dbReference type="EMBL" id="GAA4200180.1"/>
    </source>
</evidence>
<dbReference type="SUPFAM" id="SSF56176">
    <property type="entry name" value="FAD-binding/transporter-associated domain-like"/>
    <property type="match status" value="1"/>
</dbReference>
<gene>
    <name evidence="3" type="primary">aldO</name>
    <name evidence="3" type="ORF">GCM10022252_53040</name>
</gene>
<dbReference type="InterPro" id="IPR010031">
    <property type="entry name" value="FAD_lactone_oxidase-like"/>
</dbReference>
<dbReference type="Gene3D" id="3.30.43.10">
    <property type="entry name" value="Uridine Diphospho-n-acetylenolpyruvylglucosamine Reductase, domain 2"/>
    <property type="match status" value="1"/>
</dbReference>
<evidence type="ECO:0000313" key="4">
    <source>
        <dbReference type="Proteomes" id="UP001501251"/>
    </source>
</evidence>
<dbReference type="PROSITE" id="PS51387">
    <property type="entry name" value="FAD_PCMH"/>
    <property type="match status" value="1"/>
</dbReference>
<dbReference type="PANTHER" id="PTHR43762">
    <property type="entry name" value="L-GULONOLACTONE OXIDASE"/>
    <property type="match status" value="1"/>
</dbReference>
<dbReference type="InterPro" id="IPR016169">
    <property type="entry name" value="FAD-bd_PCMH_sub2"/>
</dbReference>
<dbReference type="InterPro" id="IPR016171">
    <property type="entry name" value="Vanillyl_alc_oxidase_C-sub2"/>
</dbReference>
<dbReference type="PANTHER" id="PTHR43762:SF1">
    <property type="entry name" value="D-ARABINONO-1,4-LACTONE OXIDASE"/>
    <property type="match status" value="1"/>
</dbReference>
<protein>
    <submittedName>
        <fullName evidence="3">Alditol oxidase</fullName>
    </submittedName>
</protein>
<dbReference type="Pfam" id="PF04030">
    <property type="entry name" value="ALO"/>
    <property type="match status" value="1"/>
</dbReference>
<dbReference type="Pfam" id="PF01565">
    <property type="entry name" value="FAD_binding_4"/>
    <property type="match status" value="1"/>
</dbReference>
<dbReference type="EMBL" id="BAABAQ010000010">
    <property type="protein sequence ID" value="GAA4200180.1"/>
    <property type="molecule type" value="Genomic_DNA"/>
</dbReference>
<evidence type="ECO:0000259" key="2">
    <source>
        <dbReference type="PROSITE" id="PS51387"/>
    </source>
</evidence>
<dbReference type="InterPro" id="IPR006094">
    <property type="entry name" value="Oxid_FAD_bind_N"/>
</dbReference>
<dbReference type="PIRSF" id="PIRSF000136">
    <property type="entry name" value="LGO_GLO"/>
    <property type="match status" value="1"/>
</dbReference>
<keyword evidence="4" id="KW-1185">Reference proteome</keyword>
<dbReference type="InterPro" id="IPR016167">
    <property type="entry name" value="FAD-bd_PCMH_sub1"/>
</dbReference>
<sequence>MTIGLPNWAGNITYGAARIHRPGRVEELQELVARSGAVRALGTRHSFNEIADRPGGDLVSLEGLPAEFELDPVRGTVTVGGGVRYGELSRWLYGEGYALPNLGSLPHISIAGACATATHGSGVANGNLATAVSGLELVTADGEITVLGREKDGDRFAGAVVALGALGIVTRVVLDVVPAFEVRQYVYENLPWARMEEHFEEILSAAYSVSLFTGWSGPGIDQVWVKRRDGEPGPWEPAPRWLGATAATADRHPLPGMSAVNCTAQMGVPGPWYDRLPHFRLDFTPSSGEELQSEYLFPRRHALAALRALDAVRDVIAPVLQISEIRTVAADDLWLSSSYREDVVAVHFTWKKDWPAVSRVLTVIEELLEPFEARPHWGKLFLMGPERLSSLYDRLPDFRSLAAGLDPTGKFRNPFLDARLFPGDAPS</sequence>
<dbReference type="Proteomes" id="UP001501251">
    <property type="component" value="Unassembled WGS sequence"/>
</dbReference>
<proteinExistence type="predicted"/>